<feature type="disulfide bond" evidence="15">
    <location>
        <begin position="162"/>
        <end position="176"/>
    </location>
</feature>
<keyword evidence="5" id="KW-0479">Metal-binding</keyword>
<dbReference type="Gene3D" id="2.60.40.1180">
    <property type="entry name" value="Golgi alpha-mannosidase II"/>
    <property type="match status" value="1"/>
</dbReference>
<feature type="binding site" evidence="16">
    <location>
        <position position="359"/>
    </location>
    <ligand>
        <name>substrate</name>
    </ligand>
</feature>
<dbReference type="GO" id="GO:0016052">
    <property type="term" value="P:carbohydrate catabolic process"/>
    <property type="evidence" value="ECO:0007669"/>
    <property type="project" value="InterPro"/>
</dbReference>
<comment type="catalytic activity">
    <reaction evidence="1">
        <text>Endohydrolysis of (1-&gt;4)-alpha-D-glucosidic linkages in polysaccharides containing three or more (1-&gt;4)-alpha-linked D-glucose units.</text>
        <dbReference type="EC" id="3.2.1.1"/>
    </reaction>
</comment>
<feature type="domain" description="Glycosyl hydrolase family 13 catalytic" evidence="18">
    <location>
        <begin position="31"/>
        <end position="384"/>
    </location>
</feature>
<feature type="site" description="Transition state stabilizer" evidence="14">
    <location>
        <position position="312"/>
    </location>
</feature>
<dbReference type="PANTHER" id="PTHR10357:SF215">
    <property type="entry name" value="ALPHA-AMYLASE 1"/>
    <property type="match status" value="1"/>
</dbReference>
<evidence type="ECO:0000256" key="5">
    <source>
        <dbReference type="ARBA" id="ARBA00022723"/>
    </source>
</evidence>
<dbReference type="FunFam" id="3.20.20.80:FF:000120">
    <property type="entry name" value="Alpha-amylase A"/>
    <property type="match status" value="1"/>
</dbReference>
<evidence type="ECO:0000259" key="18">
    <source>
        <dbReference type="SMART" id="SM00642"/>
    </source>
</evidence>
<dbReference type="Pfam" id="PF09260">
    <property type="entry name" value="A_amylase_dom_C"/>
    <property type="match status" value="1"/>
</dbReference>
<keyword evidence="20" id="KW-1185">Reference proteome</keyword>
<keyword evidence="7" id="KW-0378">Hydrolase</keyword>
<dbReference type="GO" id="GO:0004556">
    <property type="term" value="F:alpha-amylase activity"/>
    <property type="evidence" value="ECO:0007669"/>
    <property type="project" value="UniProtKB-EC"/>
</dbReference>
<keyword evidence="12" id="KW-0326">Glycosidase</keyword>
<evidence type="ECO:0000256" key="6">
    <source>
        <dbReference type="ARBA" id="ARBA00022729"/>
    </source>
</evidence>
<sequence>MRFLITASVASLLHVCLAANSADWRSRTIYQVFTDRFARTDGSTDAPCNVANNIYCGGTWKGLENKLDYIKNMGFTAVWISPVTKQVAQAYHGYYQTDLYSVNTNFGTADELKSLASAVHSKGMYLMLDVVPNHMGYPGCADKVDYSTLHPFNKPDHYHSYCPIDDYQNQTEVEQCWIGDCQMEMPDIKTDNTDVANEMNKWIKTLVSDYSIDGLRIDSVKNVNKDFFPTWCESAGVFCMGEVSDGQATYTYPYQEYVDSVFDYPLYYAMTRVFQKQTPMSDIVVSLAACVDNEEYGCKDSTLIGTFLENHDNPRFAHGTQDMSLVKNAMAFVALGDGIPVVYQGQEQHYQGGDDPGCREALWLSDYNTTAPLYKHTALINNIRNHVSAHSSTFLSYQTRVLTYTDTEIQMRKDVLRTVFSNQGAGAPTWTLTTQGMEFESGKTVVDVMSCAKYTANDTGEVDVKMVKGLPAILLQDGSLSGSGLCGY</sequence>
<dbReference type="EMBL" id="WVTA01000003">
    <property type="protein sequence ID" value="KAK3214749.1"/>
    <property type="molecule type" value="Genomic_DNA"/>
</dbReference>
<evidence type="ECO:0000256" key="9">
    <source>
        <dbReference type="ARBA" id="ARBA00023157"/>
    </source>
</evidence>
<dbReference type="EC" id="3.2.1.1" evidence="4"/>
<keyword evidence="11" id="KW-0119">Carbohydrate metabolism</keyword>
<evidence type="ECO:0000256" key="10">
    <source>
        <dbReference type="ARBA" id="ARBA00023180"/>
    </source>
</evidence>
<protein>
    <recommendedName>
        <fullName evidence="4">alpha-amylase</fullName>
        <ecNumber evidence="4">3.2.1.1</ecNumber>
    </recommendedName>
</protein>
<evidence type="ECO:0000256" key="2">
    <source>
        <dbReference type="ARBA" id="ARBA00001913"/>
    </source>
</evidence>
<dbReference type="PIRSF" id="PIRSF001024">
    <property type="entry name" value="Alph-amyl_fung"/>
    <property type="match status" value="1"/>
</dbReference>
<gene>
    <name evidence="19" type="ORF">GRF29_19g1137147</name>
</gene>
<evidence type="ECO:0000256" key="12">
    <source>
        <dbReference type="ARBA" id="ARBA00023295"/>
    </source>
</evidence>
<dbReference type="Proteomes" id="UP001280581">
    <property type="component" value="Unassembled WGS sequence"/>
</dbReference>
<dbReference type="InterPro" id="IPR017853">
    <property type="entry name" value="GH"/>
</dbReference>
<feature type="binding site" evidence="16">
    <location>
        <position position="216"/>
    </location>
    <ligand>
        <name>substrate</name>
    </ligand>
</feature>
<keyword evidence="8" id="KW-0106">Calcium</keyword>
<feature type="disulfide bond" evidence="15">
    <location>
        <begin position="48"/>
        <end position="56"/>
    </location>
</feature>
<evidence type="ECO:0000256" key="15">
    <source>
        <dbReference type="PIRSR" id="PIRSR001024-4"/>
    </source>
</evidence>
<evidence type="ECO:0000313" key="19">
    <source>
        <dbReference type="EMBL" id="KAK3214749.1"/>
    </source>
</evidence>
<feature type="binding site" evidence="16">
    <location>
        <position position="134"/>
    </location>
    <ligand>
        <name>substrate</name>
    </ligand>
</feature>
<proteinExistence type="inferred from homology"/>
<evidence type="ECO:0000256" key="3">
    <source>
        <dbReference type="ARBA" id="ARBA00008061"/>
    </source>
</evidence>
<comment type="cofactor">
    <cofactor evidence="2">
        <name>Ca(2+)</name>
        <dbReference type="ChEBI" id="CHEBI:29108"/>
    </cofactor>
</comment>
<dbReference type="SUPFAM" id="SSF51445">
    <property type="entry name" value="(Trans)glycosidases"/>
    <property type="match status" value="1"/>
</dbReference>
<dbReference type="Gene3D" id="3.20.20.80">
    <property type="entry name" value="Glycosidases"/>
    <property type="match status" value="1"/>
</dbReference>
<accession>A0AAN6RLK0</accession>
<dbReference type="CDD" id="cd11319">
    <property type="entry name" value="AmyAc_euk_AmyA"/>
    <property type="match status" value="1"/>
</dbReference>
<evidence type="ECO:0000256" key="16">
    <source>
        <dbReference type="PIRSR" id="PIRSR001024-5"/>
    </source>
</evidence>
<feature type="binding site" evidence="16">
    <location>
        <position position="312"/>
    </location>
    <ligand>
        <name>substrate</name>
    </ligand>
</feature>
<feature type="binding site" evidence="16">
    <location>
        <position position="246"/>
    </location>
    <ligand>
        <name>substrate</name>
    </ligand>
</feature>
<comment type="caution">
    <text evidence="19">The sequence shown here is derived from an EMBL/GenBank/DDBJ whole genome shotgun (WGS) entry which is preliminary data.</text>
</comment>
<keyword evidence="6 17" id="KW-0732">Signal</keyword>
<reference evidence="19 20" key="1">
    <citation type="submission" date="2021-02" db="EMBL/GenBank/DDBJ databases">
        <title>Genome assembly of Pseudopithomyces chartarum.</title>
        <authorList>
            <person name="Jauregui R."/>
            <person name="Singh J."/>
            <person name="Voisey C."/>
        </authorList>
    </citation>
    <scope>NUCLEOTIDE SEQUENCE [LARGE SCALE GENOMIC DNA]</scope>
    <source>
        <strain evidence="19 20">AGR01</strain>
    </source>
</reference>
<dbReference type="InterPro" id="IPR013777">
    <property type="entry name" value="A-amylase-like"/>
</dbReference>
<evidence type="ECO:0000313" key="20">
    <source>
        <dbReference type="Proteomes" id="UP001280581"/>
    </source>
</evidence>
<evidence type="ECO:0000256" key="7">
    <source>
        <dbReference type="ARBA" id="ARBA00022801"/>
    </source>
</evidence>
<evidence type="ECO:0000256" key="14">
    <source>
        <dbReference type="PIRSR" id="PIRSR001024-2"/>
    </source>
</evidence>
<dbReference type="InterPro" id="IPR006047">
    <property type="entry name" value="GH13_cat_dom"/>
</dbReference>
<evidence type="ECO:0000256" key="8">
    <source>
        <dbReference type="ARBA" id="ARBA00022837"/>
    </source>
</evidence>
<feature type="chain" id="PRO_5042981777" description="alpha-amylase" evidence="17">
    <location>
        <begin position="19"/>
        <end position="488"/>
    </location>
</feature>
<feature type="active site" description="Proton donor" evidence="13">
    <location>
        <position position="242"/>
    </location>
</feature>
<dbReference type="PANTHER" id="PTHR10357">
    <property type="entry name" value="ALPHA-AMYLASE FAMILY MEMBER"/>
    <property type="match status" value="1"/>
</dbReference>
<organism evidence="19 20">
    <name type="scientific">Pseudopithomyces chartarum</name>
    <dbReference type="NCBI Taxonomy" id="1892770"/>
    <lineage>
        <taxon>Eukaryota</taxon>
        <taxon>Fungi</taxon>
        <taxon>Dikarya</taxon>
        <taxon>Ascomycota</taxon>
        <taxon>Pezizomycotina</taxon>
        <taxon>Dothideomycetes</taxon>
        <taxon>Pleosporomycetidae</taxon>
        <taxon>Pleosporales</taxon>
        <taxon>Massarineae</taxon>
        <taxon>Didymosphaeriaceae</taxon>
        <taxon>Pseudopithomyces</taxon>
    </lineage>
</organism>
<evidence type="ECO:0000256" key="11">
    <source>
        <dbReference type="ARBA" id="ARBA00023277"/>
    </source>
</evidence>
<keyword evidence="10" id="KW-0325">Glycoprotein</keyword>
<evidence type="ECO:0000256" key="1">
    <source>
        <dbReference type="ARBA" id="ARBA00000548"/>
    </source>
</evidence>
<keyword evidence="9 15" id="KW-1015">Disulfide bond</keyword>
<dbReference type="InterPro" id="IPR015340">
    <property type="entry name" value="A_amylase_C_dom"/>
</dbReference>
<evidence type="ECO:0000256" key="4">
    <source>
        <dbReference type="ARBA" id="ARBA00012595"/>
    </source>
</evidence>
<feature type="disulfide bond" evidence="15">
    <location>
        <begin position="451"/>
        <end position="486"/>
    </location>
</feature>
<feature type="active site" description="Nucleophile" evidence="13">
    <location>
        <position position="218"/>
    </location>
</feature>
<evidence type="ECO:0000256" key="17">
    <source>
        <dbReference type="SAM" id="SignalP"/>
    </source>
</evidence>
<dbReference type="Pfam" id="PF00128">
    <property type="entry name" value="Alpha-amylase"/>
    <property type="match status" value="1"/>
</dbReference>
<feature type="signal peptide" evidence="17">
    <location>
        <begin position="1"/>
        <end position="18"/>
    </location>
</feature>
<dbReference type="SMART" id="SM00642">
    <property type="entry name" value="Aamy"/>
    <property type="match status" value="1"/>
</dbReference>
<dbReference type="GO" id="GO:0005509">
    <property type="term" value="F:calcium ion binding"/>
    <property type="evidence" value="ECO:0007669"/>
    <property type="project" value="InterPro"/>
</dbReference>
<dbReference type="InterPro" id="IPR013780">
    <property type="entry name" value="Glyco_hydro_b"/>
</dbReference>
<comment type="similarity">
    <text evidence="3">Belongs to the glycosyl hydrolase 13 family.</text>
</comment>
<evidence type="ECO:0000256" key="13">
    <source>
        <dbReference type="PIRSR" id="PIRSR001024-1"/>
    </source>
</evidence>
<dbReference type="AlphaFoldDB" id="A0AAN6RLK0"/>
<dbReference type="SUPFAM" id="SSF51011">
    <property type="entry name" value="Glycosyl hydrolase domain"/>
    <property type="match status" value="1"/>
</dbReference>
<name>A0AAN6RLK0_9PLEO</name>